<dbReference type="PROSITE" id="PS51903">
    <property type="entry name" value="CLP_R"/>
    <property type="match status" value="1"/>
</dbReference>
<dbReference type="Pfam" id="PF02861">
    <property type="entry name" value="Clp_N"/>
    <property type="match status" value="1"/>
</dbReference>
<dbReference type="InterPro" id="IPR004176">
    <property type="entry name" value="Clp_R_N"/>
</dbReference>
<keyword evidence="4" id="KW-1185">Reference proteome</keyword>
<keyword evidence="1" id="KW-0677">Repeat</keyword>
<name>A0ABS4PKF5_9PSEU</name>
<dbReference type="EMBL" id="JAGGMS010000001">
    <property type="protein sequence ID" value="MBP2179375.1"/>
    <property type="molecule type" value="Genomic_DNA"/>
</dbReference>
<proteinExistence type="predicted"/>
<organism evidence="3 4">
    <name type="scientific">Amycolatopsis magusensis</name>
    <dbReference type="NCBI Taxonomy" id="882444"/>
    <lineage>
        <taxon>Bacteria</taxon>
        <taxon>Bacillati</taxon>
        <taxon>Actinomycetota</taxon>
        <taxon>Actinomycetes</taxon>
        <taxon>Pseudonocardiales</taxon>
        <taxon>Pseudonocardiaceae</taxon>
        <taxon>Amycolatopsis</taxon>
    </lineage>
</organism>
<gene>
    <name evidence="3" type="ORF">JOM49_000901</name>
</gene>
<evidence type="ECO:0000259" key="2">
    <source>
        <dbReference type="PROSITE" id="PS51903"/>
    </source>
</evidence>
<dbReference type="SUPFAM" id="SSF81923">
    <property type="entry name" value="Double Clp-N motif"/>
    <property type="match status" value="1"/>
</dbReference>
<feature type="domain" description="Clp R" evidence="2">
    <location>
        <begin position="94"/>
        <end position="236"/>
    </location>
</feature>
<dbReference type="Gene3D" id="1.10.1780.10">
    <property type="entry name" value="Clp, N-terminal domain"/>
    <property type="match status" value="1"/>
</dbReference>
<evidence type="ECO:0000313" key="3">
    <source>
        <dbReference type="EMBL" id="MBP2179375.1"/>
    </source>
</evidence>
<evidence type="ECO:0000313" key="4">
    <source>
        <dbReference type="Proteomes" id="UP000741013"/>
    </source>
</evidence>
<comment type="caution">
    <text evidence="3">The sequence shown here is derived from an EMBL/GenBank/DDBJ whole genome shotgun (WGS) entry which is preliminary data.</text>
</comment>
<dbReference type="Proteomes" id="UP000741013">
    <property type="component" value="Unassembled WGS sequence"/>
</dbReference>
<sequence length="246" mass="26445">MENPVKLDTMIELIKNQHPGADPLRHLSEAVLAADHLGEVADHLIGHFVDQARRSGASWTDIGRSMGVSKQAVQKRFVPKESDGQSLAEVMQSFARYTDRARQAVVGSQQVALAAGNARIEPEHLLVALLGDPANLATKTVVALGASPDELRAQLVASFEPAAETVPEQATISARGRKLFELTSREALRLGHNYVGAEHFLLSLLELGEGRAVEVLTEAGITKEKVEAEISRVLAQILAQRPASGT</sequence>
<dbReference type="RefSeq" id="WP_209663095.1">
    <property type="nucleotide sequence ID" value="NZ_JAGGMS010000001.1"/>
</dbReference>
<protein>
    <recommendedName>
        <fullName evidence="2">Clp R domain-containing protein</fullName>
    </recommendedName>
</protein>
<dbReference type="InterPro" id="IPR036628">
    <property type="entry name" value="Clp_N_dom_sf"/>
</dbReference>
<evidence type="ECO:0000256" key="1">
    <source>
        <dbReference type="PROSITE-ProRule" id="PRU01251"/>
    </source>
</evidence>
<reference evidence="3 4" key="1">
    <citation type="submission" date="2021-03" db="EMBL/GenBank/DDBJ databases">
        <title>Sequencing the genomes of 1000 actinobacteria strains.</title>
        <authorList>
            <person name="Klenk H.-P."/>
        </authorList>
    </citation>
    <scope>NUCLEOTIDE SEQUENCE [LARGE SCALE GENOMIC DNA]</scope>
    <source>
        <strain evidence="3 4">DSM 45510</strain>
    </source>
</reference>
<accession>A0ABS4PKF5</accession>